<evidence type="ECO:0000313" key="2">
    <source>
        <dbReference type="EMBL" id="KAG5516667.1"/>
    </source>
</evidence>
<comment type="caution">
    <text evidence="2">The sequence shown here is derived from an EMBL/GenBank/DDBJ whole genome shotgun (WGS) entry which is preliminary data.</text>
</comment>
<protein>
    <submittedName>
        <fullName evidence="2">Uncharacterized protein</fullName>
    </submittedName>
</protein>
<organism evidence="2 3">
    <name type="scientific">Rhododendron griersonianum</name>
    <dbReference type="NCBI Taxonomy" id="479676"/>
    <lineage>
        <taxon>Eukaryota</taxon>
        <taxon>Viridiplantae</taxon>
        <taxon>Streptophyta</taxon>
        <taxon>Embryophyta</taxon>
        <taxon>Tracheophyta</taxon>
        <taxon>Spermatophyta</taxon>
        <taxon>Magnoliopsida</taxon>
        <taxon>eudicotyledons</taxon>
        <taxon>Gunneridae</taxon>
        <taxon>Pentapetalae</taxon>
        <taxon>asterids</taxon>
        <taxon>Ericales</taxon>
        <taxon>Ericaceae</taxon>
        <taxon>Ericoideae</taxon>
        <taxon>Rhodoreae</taxon>
        <taxon>Rhododendron</taxon>
    </lineage>
</organism>
<dbReference type="AlphaFoldDB" id="A0AAV6HXA5"/>
<sequence>MLPRLPPPRVYAAPPLAGSRRPHRLPPVRPDTLAVASYRVRKNASYFRRARLLSPLPPVLSPHARLPPSRLAPTPPSSSTAALSPAWGALV</sequence>
<evidence type="ECO:0000313" key="3">
    <source>
        <dbReference type="Proteomes" id="UP000823749"/>
    </source>
</evidence>
<gene>
    <name evidence="2" type="ORF">RHGRI_037416</name>
</gene>
<accession>A0AAV6HXA5</accession>
<dbReference type="EMBL" id="JACTNZ010000013">
    <property type="protein sequence ID" value="KAG5516667.1"/>
    <property type="molecule type" value="Genomic_DNA"/>
</dbReference>
<name>A0AAV6HXA5_9ERIC</name>
<reference evidence="2 3" key="1">
    <citation type="submission" date="2020-08" db="EMBL/GenBank/DDBJ databases">
        <title>Plant Genome Project.</title>
        <authorList>
            <person name="Zhang R.-G."/>
        </authorList>
    </citation>
    <scope>NUCLEOTIDE SEQUENCE [LARGE SCALE GENOMIC DNA]</scope>
    <source>
        <strain evidence="2">WSP0</strain>
        <tissue evidence="2">Leaf</tissue>
    </source>
</reference>
<proteinExistence type="predicted"/>
<feature type="region of interest" description="Disordered" evidence="1">
    <location>
        <begin position="58"/>
        <end position="91"/>
    </location>
</feature>
<keyword evidence="3" id="KW-1185">Reference proteome</keyword>
<dbReference type="Proteomes" id="UP000823749">
    <property type="component" value="Chromosome 13"/>
</dbReference>
<evidence type="ECO:0000256" key="1">
    <source>
        <dbReference type="SAM" id="MobiDB-lite"/>
    </source>
</evidence>
<feature type="region of interest" description="Disordered" evidence="1">
    <location>
        <begin position="1"/>
        <end position="28"/>
    </location>
</feature>
<feature type="compositionally biased region" description="Low complexity" evidence="1">
    <location>
        <begin position="61"/>
        <end position="91"/>
    </location>
</feature>